<sequence>MCADVAGASSADQTPIQLHDCTGVDAQKWTLGGDGTVRALGKCLDVRGGSTADGAAVQLYTCNGSKAQQWVHTSARDLTNVGADKCLDAKGGSAADGTPCRSGPARAPPTRSGPSPDPPHKPRPVIPAGASCCVPAADPVCEAEPMTMNITAEWERRCAALWTAFDDCDPAEFRSRMRTLTGELPDGHAVAAFELASACDATDLGEQAVLLYRQALDGGLDGDRRRQAVIQLASTLRALGRPQAGADLLLAEREKTSDHLDDAVTAFLALTFVDLGREREAAALALGALSRHLPCYNSSLARYAEAMADARPTS</sequence>
<evidence type="ECO:0000259" key="2">
    <source>
        <dbReference type="SMART" id="SM00458"/>
    </source>
</evidence>
<dbReference type="PROSITE" id="PS50231">
    <property type="entry name" value="RICIN_B_LECTIN"/>
    <property type="match status" value="1"/>
</dbReference>
<dbReference type="EMBL" id="AP035768">
    <property type="protein sequence ID" value="BFO22297.1"/>
    <property type="molecule type" value="Genomic_DNA"/>
</dbReference>
<organism evidence="3">
    <name type="scientific">Streptomyces haneummycinicus</name>
    <dbReference type="NCBI Taxonomy" id="3074435"/>
    <lineage>
        <taxon>Bacteria</taxon>
        <taxon>Bacillati</taxon>
        <taxon>Actinomycetota</taxon>
        <taxon>Actinomycetes</taxon>
        <taxon>Kitasatosporales</taxon>
        <taxon>Streptomycetaceae</taxon>
        <taxon>Streptomyces</taxon>
    </lineage>
</organism>
<dbReference type="InterPro" id="IPR011990">
    <property type="entry name" value="TPR-like_helical_dom_sf"/>
</dbReference>
<dbReference type="InterPro" id="IPR035992">
    <property type="entry name" value="Ricin_B-like_lectins"/>
</dbReference>
<feature type="domain" description="Ricin B lectin" evidence="2">
    <location>
        <begin position="1"/>
        <end position="125"/>
    </location>
</feature>
<protein>
    <recommendedName>
        <fullName evidence="2">Ricin B lectin domain-containing protein</fullName>
    </recommendedName>
</protein>
<feature type="region of interest" description="Disordered" evidence="1">
    <location>
        <begin position="92"/>
        <end position="126"/>
    </location>
</feature>
<proteinExistence type="predicted"/>
<dbReference type="SMART" id="SM00458">
    <property type="entry name" value="RICIN"/>
    <property type="match status" value="1"/>
</dbReference>
<evidence type="ECO:0000313" key="3">
    <source>
        <dbReference type="EMBL" id="BFO22297.1"/>
    </source>
</evidence>
<name>A0AAT9HXH2_9ACTN</name>
<reference evidence="3" key="1">
    <citation type="submission" date="2024-06" db="EMBL/GenBank/DDBJ databases">
        <authorList>
            <consortium name="consrtm"/>
            <person name="Uemura M."/>
            <person name="Terahara T."/>
        </authorList>
    </citation>
    <scope>NUCLEOTIDE SEQUENCE</scope>
    <source>
        <strain evidence="3">KM77-8</strain>
    </source>
</reference>
<dbReference type="Gene3D" id="1.25.40.10">
    <property type="entry name" value="Tetratricopeptide repeat domain"/>
    <property type="match status" value="1"/>
</dbReference>
<dbReference type="Pfam" id="PF00652">
    <property type="entry name" value="Ricin_B_lectin"/>
    <property type="match status" value="1"/>
</dbReference>
<accession>A0AAT9HXH2</accession>
<dbReference type="AlphaFoldDB" id="A0AAT9HXH2"/>
<evidence type="ECO:0000256" key="1">
    <source>
        <dbReference type="SAM" id="MobiDB-lite"/>
    </source>
</evidence>
<dbReference type="CDD" id="cd23451">
    <property type="entry name" value="beta-trefoil_Ricin_laminarinase"/>
    <property type="match status" value="1"/>
</dbReference>
<dbReference type="InterPro" id="IPR000772">
    <property type="entry name" value="Ricin_B_lectin"/>
</dbReference>
<reference evidence="3" key="2">
    <citation type="submission" date="2024-07" db="EMBL/GenBank/DDBJ databases">
        <title>Streptomyces haneummycinica sp. nov., a new antibiotic-producing actinobacterium isolated from marine sediment.</title>
        <authorList>
            <person name="Uemura M."/>
            <person name="Hamada M."/>
            <person name="Hirano S."/>
            <person name="Kobayashi K."/>
            <person name="Ohshiro T."/>
            <person name="Kobayashi T."/>
            <person name="Terahara T."/>
        </authorList>
    </citation>
    <scope>NUCLEOTIDE SEQUENCE</scope>
    <source>
        <strain evidence="3">KM77-8</strain>
    </source>
</reference>
<dbReference type="SUPFAM" id="SSF50370">
    <property type="entry name" value="Ricin B-like lectins"/>
    <property type="match status" value="1"/>
</dbReference>
<gene>
    <name evidence="3" type="ORF">SHKM778_86850</name>
</gene>
<dbReference type="InterPro" id="IPR041656">
    <property type="entry name" value="TPR_5"/>
</dbReference>
<dbReference type="Pfam" id="PF12688">
    <property type="entry name" value="TPR_5"/>
    <property type="match status" value="1"/>
</dbReference>
<dbReference type="Gene3D" id="2.80.10.50">
    <property type="match status" value="1"/>
</dbReference>